<feature type="compositionally biased region" description="Basic and acidic residues" evidence="1">
    <location>
        <begin position="46"/>
        <end position="55"/>
    </location>
</feature>
<proteinExistence type="predicted"/>
<name>A0ABN2GED0_9ACTN</name>
<feature type="region of interest" description="Disordered" evidence="1">
    <location>
        <begin position="29"/>
        <end position="181"/>
    </location>
</feature>
<evidence type="ECO:0000313" key="3">
    <source>
        <dbReference type="Proteomes" id="UP001500618"/>
    </source>
</evidence>
<feature type="compositionally biased region" description="Basic and acidic residues" evidence="1">
    <location>
        <begin position="138"/>
        <end position="150"/>
    </location>
</feature>
<gene>
    <name evidence="2" type="ORF">GCM10009765_19220</name>
</gene>
<evidence type="ECO:0000313" key="2">
    <source>
        <dbReference type="EMBL" id="GAA1669886.1"/>
    </source>
</evidence>
<keyword evidence="3" id="KW-1185">Reference proteome</keyword>
<feature type="compositionally biased region" description="Basic and acidic residues" evidence="1">
    <location>
        <begin position="157"/>
        <end position="181"/>
    </location>
</feature>
<accession>A0ABN2GED0</accession>
<protein>
    <submittedName>
        <fullName evidence="2">Uncharacterized protein</fullName>
    </submittedName>
</protein>
<evidence type="ECO:0000256" key="1">
    <source>
        <dbReference type="SAM" id="MobiDB-lite"/>
    </source>
</evidence>
<dbReference type="EMBL" id="BAAANY010000007">
    <property type="protein sequence ID" value="GAA1669886.1"/>
    <property type="molecule type" value="Genomic_DNA"/>
</dbReference>
<dbReference type="Proteomes" id="UP001500618">
    <property type="component" value="Unassembled WGS sequence"/>
</dbReference>
<reference evidence="2 3" key="1">
    <citation type="journal article" date="2019" name="Int. J. Syst. Evol. Microbiol.">
        <title>The Global Catalogue of Microorganisms (GCM) 10K type strain sequencing project: providing services to taxonomists for standard genome sequencing and annotation.</title>
        <authorList>
            <consortium name="The Broad Institute Genomics Platform"/>
            <consortium name="The Broad Institute Genome Sequencing Center for Infectious Disease"/>
            <person name="Wu L."/>
            <person name="Ma J."/>
        </authorList>
    </citation>
    <scope>NUCLEOTIDE SEQUENCE [LARGE SCALE GENOMIC DNA]</scope>
    <source>
        <strain evidence="2 3">JCM 14718</strain>
    </source>
</reference>
<sequence length="181" mass="20415">MLGLSALVTDLDRLLAQLLAERSRLSIPGRRERRRRHPLLGVKQAADLHDGENRHRQQRQFGQMQESALHRGAQVGRGRPALTATAVEEPGDEADQPEQRGQRVLAEGDVADHLGQPQLGPDVRGDRSCDQRKRHHHQPDELLERQRRAVGEGGAAGRDDQLLDRDQQDNRVQAEQREADR</sequence>
<comment type="caution">
    <text evidence="2">The sequence shown here is derived from an EMBL/GenBank/DDBJ whole genome shotgun (WGS) entry which is preliminary data.</text>
</comment>
<organism evidence="2 3">
    <name type="scientific">Fodinicola feengrottensis</name>
    <dbReference type="NCBI Taxonomy" id="435914"/>
    <lineage>
        <taxon>Bacteria</taxon>
        <taxon>Bacillati</taxon>
        <taxon>Actinomycetota</taxon>
        <taxon>Actinomycetes</taxon>
        <taxon>Mycobacteriales</taxon>
        <taxon>Fodinicola</taxon>
    </lineage>
</organism>